<dbReference type="Pfam" id="PF14028">
    <property type="entry name" value="Lant_dehydr_C"/>
    <property type="match status" value="1"/>
</dbReference>
<keyword evidence="2" id="KW-0489">Methyltransferase</keyword>
<accession>A0A1M4E665</accession>
<evidence type="ECO:0000259" key="1">
    <source>
        <dbReference type="Pfam" id="PF14028"/>
    </source>
</evidence>
<protein>
    <submittedName>
        <fullName evidence="2">O-methyltransferase clustered with LanBC</fullName>
    </submittedName>
</protein>
<proteinExistence type="predicted"/>
<name>A0A1M4E665_9ACTN</name>
<dbReference type="NCBIfam" id="TIGR03891">
    <property type="entry name" value="thiopep_ocin"/>
    <property type="match status" value="1"/>
</dbReference>
<gene>
    <name evidence="2" type="ORF">BN4615_P3780</name>
</gene>
<dbReference type="RefSeq" id="WP_225273407.1">
    <property type="nucleotide sequence ID" value="NZ_CP084058.1"/>
</dbReference>
<keyword evidence="2" id="KW-0808">Transferase</keyword>
<organism evidence="2">
    <name type="scientific">Nonomuraea gerenzanensis</name>
    <dbReference type="NCBI Taxonomy" id="93944"/>
    <lineage>
        <taxon>Bacteria</taxon>
        <taxon>Bacillati</taxon>
        <taxon>Actinomycetota</taxon>
        <taxon>Actinomycetes</taxon>
        <taxon>Streptosporangiales</taxon>
        <taxon>Streptosporangiaceae</taxon>
        <taxon>Nonomuraea</taxon>
    </lineage>
</organism>
<reference evidence="2" key="1">
    <citation type="submission" date="2016-04" db="EMBL/GenBank/DDBJ databases">
        <authorList>
            <person name="Evans L.H."/>
            <person name="Alamgir A."/>
            <person name="Owens N."/>
            <person name="Weber N.D."/>
            <person name="Virtaneva K."/>
            <person name="Barbian K."/>
            <person name="Babar A."/>
            <person name="Rosenke K."/>
        </authorList>
    </citation>
    <scope>NUCLEOTIDE SEQUENCE</scope>
    <source>
        <strain evidence="2">Nono1</strain>
    </source>
</reference>
<dbReference type="AlphaFoldDB" id="A0A1M4E665"/>
<dbReference type="GO" id="GO:0008168">
    <property type="term" value="F:methyltransferase activity"/>
    <property type="evidence" value="ECO:0007669"/>
    <property type="project" value="UniProtKB-KW"/>
</dbReference>
<evidence type="ECO:0000313" key="2">
    <source>
        <dbReference type="EMBL" id="SBO94264.1"/>
    </source>
</evidence>
<dbReference type="EMBL" id="LT559118">
    <property type="protein sequence ID" value="SBO94264.1"/>
    <property type="molecule type" value="Genomic_DNA"/>
</dbReference>
<dbReference type="GO" id="GO:0032259">
    <property type="term" value="P:methylation"/>
    <property type="evidence" value="ECO:0007669"/>
    <property type="project" value="UniProtKB-KW"/>
</dbReference>
<dbReference type="InterPro" id="IPR023809">
    <property type="entry name" value="Thiopep_bacteriocin_synth_dom"/>
</dbReference>
<sequence length="325" mass="35457">MADAVLAVLSGTPTDVAAAAINTRPETLADAVETYQTAGYHALETGVADHGWYSIRIQFPDWEGAEQAAVTDLGPRLDRLQDLISEWWFIRKHPCWRLRLRPRSGQVSEVKAAVNRVLNDLATSGVLTRWWPAIYEPEVASFGGAVGTDIAHTLFCADSRHMLSYLRQPPPEVGRKEMSVLLCTTLQNAAGLDPFERGNLWTSITELRPFPTSTPASMREAMAEQIRPLVGSDTASGIWRGPCAFATPWAAAFRNAGDSLGEAAAAGYLDRGVRHVLTHLIIFHWNRLGLPAATQAILSRAASEALLPTETARSAGTVTPTRQRH</sequence>
<feature type="domain" description="Thiopeptide-type bacteriocin biosynthesis" evidence="1">
    <location>
        <begin position="52"/>
        <end position="305"/>
    </location>
</feature>